<keyword evidence="7" id="KW-1185">Reference proteome</keyword>
<dbReference type="InterPro" id="IPR037171">
    <property type="entry name" value="NagB/RpiA_transferase-like"/>
</dbReference>
<dbReference type="AlphaFoldDB" id="A0A1N6IF65"/>
<protein>
    <submittedName>
        <fullName evidence="6">Transcriptional regulator, DeoR family</fullName>
    </submittedName>
</protein>
<dbReference type="SMART" id="SM01134">
    <property type="entry name" value="DeoRC"/>
    <property type="match status" value="1"/>
</dbReference>
<dbReference type="InterPro" id="IPR050313">
    <property type="entry name" value="Carb_Metab_HTH_regulators"/>
</dbReference>
<reference evidence="6 7" key="1">
    <citation type="submission" date="2016-11" db="EMBL/GenBank/DDBJ databases">
        <authorList>
            <person name="Jaros S."/>
            <person name="Januszkiewicz K."/>
            <person name="Wedrychowicz H."/>
        </authorList>
    </citation>
    <scope>NUCLEOTIDE SEQUENCE [LARGE SCALE GENOMIC DNA]</scope>
    <source>
        <strain evidence="6 7">GAS95</strain>
    </source>
</reference>
<evidence type="ECO:0000256" key="1">
    <source>
        <dbReference type="ARBA" id="ARBA00022491"/>
    </source>
</evidence>
<evidence type="ECO:0000256" key="4">
    <source>
        <dbReference type="ARBA" id="ARBA00023163"/>
    </source>
</evidence>
<proteinExistence type="predicted"/>
<dbReference type="PROSITE" id="PS51000">
    <property type="entry name" value="HTH_DEOR_2"/>
    <property type="match status" value="1"/>
</dbReference>
<evidence type="ECO:0000256" key="2">
    <source>
        <dbReference type="ARBA" id="ARBA00023015"/>
    </source>
</evidence>
<dbReference type="InterPro" id="IPR001034">
    <property type="entry name" value="DeoR_HTH"/>
</dbReference>
<dbReference type="PANTHER" id="PTHR30363">
    <property type="entry name" value="HTH-TYPE TRANSCRIPTIONAL REGULATOR SRLR-RELATED"/>
    <property type="match status" value="1"/>
</dbReference>
<dbReference type="GO" id="GO:0003677">
    <property type="term" value="F:DNA binding"/>
    <property type="evidence" value="ECO:0007669"/>
    <property type="project" value="UniProtKB-KW"/>
</dbReference>
<dbReference type="GO" id="GO:0003700">
    <property type="term" value="F:DNA-binding transcription factor activity"/>
    <property type="evidence" value="ECO:0007669"/>
    <property type="project" value="InterPro"/>
</dbReference>
<dbReference type="InterPro" id="IPR036390">
    <property type="entry name" value="WH_DNA-bd_sf"/>
</dbReference>
<dbReference type="PANTHER" id="PTHR30363:SF4">
    <property type="entry name" value="GLYCEROL-3-PHOSPHATE REGULON REPRESSOR"/>
    <property type="match status" value="1"/>
</dbReference>
<evidence type="ECO:0000256" key="3">
    <source>
        <dbReference type="ARBA" id="ARBA00023125"/>
    </source>
</evidence>
<accession>A0A1N6IF65</accession>
<evidence type="ECO:0000259" key="5">
    <source>
        <dbReference type="PROSITE" id="PS51000"/>
    </source>
</evidence>
<dbReference type="InterPro" id="IPR018356">
    <property type="entry name" value="Tscrpt_reg_HTH_DeoR_CS"/>
</dbReference>
<dbReference type="Pfam" id="PF00455">
    <property type="entry name" value="DeoRC"/>
    <property type="match status" value="1"/>
</dbReference>
<keyword evidence="4" id="KW-0804">Transcription</keyword>
<dbReference type="Pfam" id="PF08220">
    <property type="entry name" value="HTH_DeoR"/>
    <property type="match status" value="1"/>
</dbReference>
<dbReference type="PRINTS" id="PR00037">
    <property type="entry name" value="HTHLACR"/>
</dbReference>
<dbReference type="InterPro" id="IPR036388">
    <property type="entry name" value="WH-like_DNA-bd_sf"/>
</dbReference>
<dbReference type="Proteomes" id="UP000185151">
    <property type="component" value="Unassembled WGS sequence"/>
</dbReference>
<dbReference type="Gene3D" id="1.10.10.10">
    <property type="entry name" value="Winged helix-like DNA-binding domain superfamily/Winged helix DNA-binding domain"/>
    <property type="match status" value="1"/>
</dbReference>
<name>A0A1N6IF65_9BURK</name>
<gene>
    <name evidence="6" type="ORF">SAMN05444165_2103</name>
</gene>
<evidence type="ECO:0000313" key="6">
    <source>
        <dbReference type="EMBL" id="SIO30648.1"/>
    </source>
</evidence>
<dbReference type="EMBL" id="FSRU01000001">
    <property type="protein sequence ID" value="SIO30648.1"/>
    <property type="molecule type" value="Genomic_DNA"/>
</dbReference>
<dbReference type="SUPFAM" id="SSF100950">
    <property type="entry name" value="NagB/RpiA/CoA transferase-like"/>
    <property type="match status" value="1"/>
</dbReference>
<keyword evidence="2" id="KW-0805">Transcription regulation</keyword>
<evidence type="ECO:0000313" key="7">
    <source>
        <dbReference type="Proteomes" id="UP000185151"/>
    </source>
</evidence>
<keyword evidence="3" id="KW-0238">DNA-binding</keyword>
<keyword evidence="1" id="KW-0678">Repressor</keyword>
<dbReference type="PROSITE" id="PS00894">
    <property type="entry name" value="HTH_DEOR_1"/>
    <property type="match status" value="1"/>
</dbReference>
<dbReference type="SUPFAM" id="SSF46785">
    <property type="entry name" value="Winged helix' DNA-binding domain"/>
    <property type="match status" value="1"/>
</dbReference>
<sequence>MTFPALAPLLDWPHLDHPALRMFSTQRQSEILRLVRAQQTCTITGLAEVFAVSDETIRRDIKPLIAEGVLLKVHGGVMLPDRLDEPPFQRRLQENLEAKRVIAARVSELVRDGDSLILDGGTTCVHIASALCARSRLTVVTNSAEIARTLAPRNGNRVFIAGGEVRADDAAAFGESTLAFIRQFHVRYAIVSVTAIDAQGRFMDAQPDDVSYSLAAFAQAERRVVVADHAKFGHSALVHAFGCDAVDLLITNEAPSPALAQVFAAADVEVSFGAPASGAPVDDPAGITA</sequence>
<dbReference type="SMART" id="SM00420">
    <property type="entry name" value="HTH_DEOR"/>
    <property type="match status" value="1"/>
</dbReference>
<organism evidence="6 7">
    <name type="scientific">Paraburkholderia phenazinium</name>
    <dbReference type="NCBI Taxonomy" id="60549"/>
    <lineage>
        <taxon>Bacteria</taxon>
        <taxon>Pseudomonadati</taxon>
        <taxon>Pseudomonadota</taxon>
        <taxon>Betaproteobacteria</taxon>
        <taxon>Burkholderiales</taxon>
        <taxon>Burkholderiaceae</taxon>
        <taxon>Paraburkholderia</taxon>
    </lineage>
</organism>
<feature type="domain" description="HTH deoR-type" evidence="5">
    <location>
        <begin position="24"/>
        <end position="79"/>
    </location>
</feature>
<dbReference type="InterPro" id="IPR014036">
    <property type="entry name" value="DeoR-like_C"/>
</dbReference>
<dbReference type="Gene3D" id="3.40.50.1360">
    <property type="match status" value="1"/>
</dbReference>